<feature type="coiled-coil region" evidence="1">
    <location>
        <begin position="37"/>
        <end position="64"/>
    </location>
</feature>
<proteinExistence type="predicted"/>
<keyword evidence="1" id="KW-0175">Coiled coil</keyword>
<sequence length="391" mass="42672">MMVDEQENRVRRALGAVQDFLRPDLAQARQATEAARLVAASENRERLETARDEAIQALAQLAALPQEDREAEMKAQGLDPGETTSWSAGNWSDPSKLAARVEADVEGFARAKGLDLRDGDARLRAYTDVGEAYGEVHLAINSRSWETDRATRGPTLACLGNWKWADGINEEYRELVVATDRGYHPGYETSHLGGEGPLFHSELAFPTLAAAESVAFRFYEQGGDEARFLNALSETSQLPEGHGGKVDDPVRPSLLSGHQPPRAATVVAYETVPELTVDVARAVRLVAAFIEMADAVTAGERPQFRTEEQAAAFREDIEARYGAGTLERLRAGDTQDLSLDLPDQDQRAITGMALRLVVASHQVLRERGSEQLKTPAVLLDPDSGPDLDLGF</sequence>
<name>A0ABU3EKC1_9RHOB</name>
<keyword evidence="3" id="KW-1185">Reference proteome</keyword>
<evidence type="ECO:0008006" key="4">
    <source>
        <dbReference type="Google" id="ProtNLM"/>
    </source>
</evidence>
<gene>
    <name evidence="2" type="ORF">RM190_22770</name>
</gene>
<protein>
    <recommendedName>
        <fullName evidence="4">Phage portal protein</fullName>
    </recommendedName>
</protein>
<comment type="caution">
    <text evidence="2">The sequence shown here is derived from an EMBL/GenBank/DDBJ whole genome shotgun (WGS) entry which is preliminary data.</text>
</comment>
<dbReference type="Proteomes" id="UP001251085">
    <property type="component" value="Unassembled WGS sequence"/>
</dbReference>
<evidence type="ECO:0000313" key="2">
    <source>
        <dbReference type="EMBL" id="MDT1064697.1"/>
    </source>
</evidence>
<dbReference type="EMBL" id="JAVRQI010000030">
    <property type="protein sequence ID" value="MDT1064697.1"/>
    <property type="molecule type" value="Genomic_DNA"/>
</dbReference>
<reference evidence="3" key="1">
    <citation type="submission" date="2023-07" db="EMBL/GenBank/DDBJ databases">
        <title>Characterization of two Paracoccaceae strains isolated from Phycosphere and proposal of Xinfangfangia lacusdiani sp. nov.</title>
        <authorList>
            <person name="Deng Y."/>
            <person name="Zhang Y.Q."/>
        </authorList>
    </citation>
    <scope>NUCLEOTIDE SEQUENCE [LARGE SCALE GENOMIC DNA]</scope>
    <source>
        <strain evidence="3">CPCC 101403</strain>
    </source>
</reference>
<evidence type="ECO:0000313" key="3">
    <source>
        <dbReference type="Proteomes" id="UP001251085"/>
    </source>
</evidence>
<evidence type="ECO:0000256" key="1">
    <source>
        <dbReference type="SAM" id="Coils"/>
    </source>
</evidence>
<organism evidence="2 3">
    <name type="scientific">Paracoccus broussonetiae</name>
    <dbReference type="NCBI Taxonomy" id="3075834"/>
    <lineage>
        <taxon>Bacteria</taxon>
        <taxon>Pseudomonadati</taxon>
        <taxon>Pseudomonadota</taxon>
        <taxon>Alphaproteobacteria</taxon>
        <taxon>Rhodobacterales</taxon>
        <taxon>Paracoccaceae</taxon>
        <taxon>Paracoccus</taxon>
    </lineage>
</organism>
<dbReference type="RefSeq" id="WP_311761777.1">
    <property type="nucleotide sequence ID" value="NZ_JAVRQI010000030.1"/>
</dbReference>
<accession>A0ABU3EKC1</accession>